<dbReference type="PROSITE" id="PS51257">
    <property type="entry name" value="PROKAR_LIPOPROTEIN"/>
    <property type="match status" value="1"/>
</dbReference>
<keyword evidence="2" id="KW-1185">Reference proteome</keyword>
<gene>
    <name evidence="1" type="ORF">SAMN05216226_101196</name>
</gene>
<dbReference type="Proteomes" id="UP000198856">
    <property type="component" value="Unassembled WGS sequence"/>
</dbReference>
<name>A0A1G8S017_9EURY</name>
<dbReference type="STRING" id="890420.SAMN05216226_101196"/>
<dbReference type="RefSeq" id="WP_092698504.1">
    <property type="nucleotide sequence ID" value="NZ_FNFC01000001.1"/>
</dbReference>
<proteinExistence type="predicted"/>
<dbReference type="AlphaFoldDB" id="A0A1G8S017"/>
<evidence type="ECO:0000313" key="1">
    <source>
        <dbReference type="EMBL" id="SDJ22125.1"/>
    </source>
</evidence>
<reference evidence="1 2" key="1">
    <citation type="submission" date="2016-10" db="EMBL/GenBank/DDBJ databases">
        <authorList>
            <person name="de Groot N.N."/>
        </authorList>
    </citation>
    <scope>NUCLEOTIDE SEQUENCE [LARGE SCALE GENOMIC DNA]</scope>
    <source>
        <strain evidence="1 2">IBRC-M10015</strain>
    </source>
</reference>
<sequence>MRRRSFLAATAMGATAGVSGCLNGEVVVSLSTTERVPSSQGWTRAIEEPSGSGELSYTVRSERHRFEIFYFEDEQAYRQYQRATRVDDEAPENPPAGVESLRSVAIENSEAGAYEAKVPRDGGRTSVDFDQTHYFVVDNSEYGEVTAGETAALPVSISLEVVEDRF</sequence>
<accession>A0A1G8S017</accession>
<protein>
    <submittedName>
        <fullName evidence="1">Uncharacterized protein</fullName>
    </submittedName>
</protein>
<organism evidence="1 2">
    <name type="scientific">Halovenus aranensis</name>
    <dbReference type="NCBI Taxonomy" id="890420"/>
    <lineage>
        <taxon>Archaea</taxon>
        <taxon>Methanobacteriati</taxon>
        <taxon>Methanobacteriota</taxon>
        <taxon>Stenosarchaea group</taxon>
        <taxon>Halobacteria</taxon>
        <taxon>Halobacteriales</taxon>
        <taxon>Haloarculaceae</taxon>
        <taxon>Halovenus</taxon>
    </lineage>
</organism>
<dbReference type="EMBL" id="FNFC01000001">
    <property type="protein sequence ID" value="SDJ22125.1"/>
    <property type="molecule type" value="Genomic_DNA"/>
</dbReference>
<evidence type="ECO:0000313" key="2">
    <source>
        <dbReference type="Proteomes" id="UP000198856"/>
    </source>
</evidence>